<evidence type="ECO:0000259" key="4">
    <source>
        <dbReference type="Pfam" id="PF01464"/>
    </source>
</evidence>
<evidence type="ECO:0000313" key="6">
    <source>
        <dbReference type="Proteomes" id="UP000241158"/>
    </source>
</evidence>
<dbReference type="EMBL" id="PGGN01000003">
    <property type="protein sequence ID" value="PSH56573.1"/>
    <property type="molecule type" value="Genomic_DNA"/>
</dbReference>
<dbReference type="SUPFAM" id="SSF53955">
    <property type="entry name" value="Lysozyme-like"/>
    <property type="match status" value="1"/>
</dbReference>
<evidence type="ECO:0000256" key="1">
    <source>
        <dbReference type="ARBA" id="ARBA00007734"/>
    </source>
</evidence>
<gene>
    <name evidence="5" type="ORF">CU100_14410</name>
</gene>
<dbReference type="PANTHER" id="PTHR37423:SF2">
    <property type="entry name" value="MEMBRANE-BOUND LYTIC MUREIN TRANSGLYCOSYLASE C"/>
    <property type="match status" value="1"/>
</dbReference>
<protein>
    <recommendedName>
        <fullName evidence="4">Transglycosylase SLT domain-containing protein</fullName>
    </recommendedName>
</protein>
<feature type="compositionally biased region" description="Polar residues" evidence="3">
    <location>
        <begin position="271"/>
        <end position="282"/>
    </location>
</feature>
<dbReference type="Pfam" id="PF01464">
    <property type="entry name" value="SLT"/>
    <property type="match status" value="1"/>
</dbReference>
<dbReference type="InterPro" id="IPR023346">
    <property type="entry name" value="Lysozyme-like_dom_sf"/>
</dbReference>
<evidence type="ECO:0000313" key="5">
    <source>
        <dbReference type="EMBL" id="PSH56573.1"/>
    </source>
</evidence>
<sequence length="294" mass="30630">MSSKEITTFAGISFFIACCATKAYPIDISASLSDKPVSSKPTEAAISATSAPSHQEFVLRSSGEFANSGSGNIMNIYGNASVGMPSFSAVTGVESIAQQPAELNNILYSRRTSGSVVPECGPSPLGPAEIEALVGAAAASYAIDPHFAKAIAWAESRYDQVRNSPKGARGPMQLMPSTASALGVQDPCEPKSNVDGGVRYLKALIDEFQNPLLAAAAYNAGSRAVHDSGGIPPYGETIRYVATVINYQLGLKLDQGSTSPRSPIAMRDGDGSSSQANDDTSGRASRFVKGVLHF</sequence>
<dbReference type="PROSITE" id="PS51257">
    <property type="entry name" value="PROKAR_LIPOPROTEIN"/>
    <property type="match status" value="1"/>
</dbReference>
<reference evidence="6" key="1">
    <citation type="submission" date="2017-11" db="EMBL/GenBank/DDBJ databases">
        <authorList>
            <person name="Kuznetsova I."/>
            <person name="Sazanova A."/>
            <person name="Chirak E."/>
            <person name="Safronova V."/>
            <person name="Willems A."/>
        </authorList>
    </citation>
    <scope>NUCLEOTIDE SEQUENCE [LARGE SCALE GENOMIC DNA]</scope>
    <source>
        <strain evidence="6">PEPV15</strain>
    </source>
</reference>
<organism evidence="5 6">
    <name type="scientific">Phyllobacterium endophyticum</name>
    <dbReference type="NCBI Taxonomy" id="1149773"/>
    <lineage>
        <taxon>Bacteria</taxon>
        <taxon>Pseudomonadati</taxon>
        <taxon>Pseudomonadota</taxon>
        <taxon>Alphaproteobacteria</taxon>
        <taxon>Hyphomicrobiales</taxon>
        <taxon>Phyllobacteriaceae</taxon>
        <taxon>Phyllobacterium</taxon>
    </lineage>
</organism>
<dbReference type="InterPro" id="IPR008258">
    <property type="entry name" value="Transglycosylase_SLT_dom_1"/>
</dbReference>
<accession>A0A2P7AR02</accession>
<feature type="region of interest" description="Disordered" evidence="3">
    <location>
        <begin position="256"/>
        <end position="282"/>
    </location>
</feature>
<name>A0A2P7AR02_9HYPH</name>
<dbReference type="OrthoDB" id="9801695at2"/>
<dbReference type="AlphaFoldDB" id="A0A2P7AR02"/>
<dbReference type="CDD" id="cd00254">
    <property type="entry name" value="LT-like"/>
    <property type="match status" value="1"/>
</dbReference>
<comment type="similarity">
    <text evidence="2">Belongs to the virb1 family.</text>
</comment>
<keyword evidence="6" id="KW-1185">Reference proteome</keyword>
<dbReference type="Proteomes" id="UP000241158">
    <property type="component" value="Unassembled WGS sequence"/>
</dbReference>
<dbReference type="PANTHER" id="PTHR37423">
    <property type="entry name" value="SOLUBLE LYTIC MUREIN TRANSGLYCOSYLASE-RELATED"/>
    <property type="match status" value="1"/>
</dbReference>
<proteinExistence type="inferred from homology"/>
<evidence type="ECO:0000256" key="2">
    <source>
        <dbReference type="ARBA" id="ARBA00009387"/>
    </source>
</evidence>
<comment type="similarity">
    <text evidence="1">Belongs to the transglycosylase Slt family.</text>
</comment>
<dbReference type="Gene3D" id="1.10.530.10">
    <property type="match status" value="1"/>
</dbReference>
<feature type="domain" description="Transglycosylase SLT" evidence="4">
    <location>
        <begin position="134"/>
        <end position="227"/>
    </location>
</feature>
<evidence type="ECO:0000256" key="3">
    <source>
        <dbReference type="SAM" id="MobiDB-lite"/>
    </source>
</evidence>
<comment type="caution">
    <text evidence="5">The sequence shown here is derived from an EMBL/GenBank/DDBJ whole genome shotgun (WGS) entry which is preliminary data.</text>
</comment>